<reference evidence="1 2" key="1">
    <citation type="submission" date="2016-10" db="EMBL/GenBank/DDBJ databases">
        <authorList>
            <person name="de Groot N.N."/>
        </authorList>
    </citation>
    <scope>NUCLEOTIDE SEQUENCE [LARGE SCALE GENOMIC DNA]</scope>
    <source>
        <strain evidence="1 2">CGMCC 4.3519</strain>
    </source>
</reference>
<dbReference type="STRING" id="403935.SAMN05216481_107117"/>
<proteinExistence type="predicted"/>
<evidence type="ECO:0000313" key="2">
    <source>
        <dbReference type="Proteomes" id="UP000199055"/>
    </source>
</evidence>
<organism evidence="1 2">
    <name type="scientific">Streptomyces radiopugnans</name>
    <dbReference type="NCBI Taxonomy" id="403935"/>
    <lineage>
        <taxon>Bacteria</taxon>
        <taxon>Bacillati</taxon>
        <taxon>Actinomycetota</taxon>
        <taxon>Actinomycetes</taxon>
        <taxon>Kitasatosporales</taxon>
        <taxon>Streptomycetaceae</taxon>
        <taxon>Streptomyces</taxon>
    </lineage>
</organism>
<protein>
    <submittedName>
        <fullName evidence="1">Uncharacterized protein</fullName>
    </submittedName>
</protein>
<evidence type="ECO:0000313" key="1">
    <source>
        <dbReference type="EMBL" id="SEQ39786.1"/>
    </source>
</evidence>
<gene>
    <name evidence="1" type="ORF">SAMN05216481_107117</name>
</gene>
<keyword evidence="2" id="KW-1185">Reference proteome</keyword>
<name>A0A1H9FPH7_9ACTN</name>
<accession>A0A1H9FPH7</accession>
<dbReference type="Proteomes" id="UP000199055">
    <property type="component" value="Unassembled WGS sequence"/>
</dbReference>
<dbReference type="AlphaFoldDB" id="A0A1H9FPH7"/>
<sequence>MVRPMVRNAQRFHGWIAGVGTSSGTRIVLGHWPRSPFGPFSDVMLERADGQRLLLAPAGRIADFVAAVYRFDRVLAVPVEVDAARRHWQVAAGLLRMRFTTGRRGGLGLLLRCVPAPLAARPAWVALTDIPARLMPGVRTRGSAGGGYREWYGVRDLRRITAVEASWESRDLGPLAPVDPPVRFGFGSAPRTPALVRVVTTVAGPRAPSPPASGRRGL</sequence>
<dbReference type="EMBL" id="FOET01000007">
    <property type="protein sequence ID" value="SEQ39786.1"/>
    <property type="molecule type" value="Genomic_DNA"/>
</dbReference>